<reference evidence="2" key="1">
    <citation type="submission" date="2016-10" db="EMBL/GenBank/DDBJ databases">
        <authorList>
            <person name="de Groot N.N."/>
        </authorList>
    </citation>
    <scope>NUCLEOTIDE SEQUENCE</scope>
</reference>
<evidence type="ECO:0008006" key="3">
    <source>
        <dbReference type="Google" id="ProtNLM"/>
    </source>
</evidence>
<dbReference type="Gene3D" id="3.10.450.530">
    <property type="entry name" value="Ribonuclease toxin, BrnT, of type II toxin-antitoxin system"/>
    <property type="match status" value="1"/>
</dbReference>
<dbReference type="Pfam" id="PF04365">
    <property type="entry name" value="BrnT_toxin"/>
    <property type="match status" value="1"/>
</dbReference>
<accession>A0A1W1B933</accession>
<gene>
    <name evidence="2" type="ORF">MNB_SM-4-1466</name>
</gene>
<keyword evidence="1" id="KW-0812">Transmembrane</keyword>
<keyword evidence="1" id="KW-0472">Membrane</keyword>
<dbReference type="InterPro" id="IPR007460">
    <property type="entry name" value="BrnT_toxin"/>
</dbReference>
<proteinExistence type="predicted"/>
<protein>
    <recommendedName>
        <fullName evidence="3">COGs COG2929</fullName>
    </recommendedName>
</protein>
<keyword evidence="1" id="KW-1133">Transmembrane helix</keyword>
<dbReference type="InterPro" id="IPR038573">
    <property type="entry name" value="BrnT_sf"/>
</dbReference>
<name>A0A1W1B933_9ZZZZ</name>
<evidence type="ECO:0000313" key="2">
    <source>
        <dbReference type="EMBL" id="SFV50022.1"/>
    </source>
</evidence>
<dbReference type="AlphaFoldDB" id="A0A1W1B933"/>
<sequence>MIPDPDHSENEERFILLGLSCSLKVLVVVHCYKDEENMIRLISARKATKPESKTYKEYLS</sequence>
<feature type="transmembrane region" description="Helical" evidence="1">
    <location>
        <begin position="14"/>
        <end position="32"/>
    </location>
</feature>
<evidence type="ECO:0000256" key="1">
    <source>
        <dbReference type="SAM" id="Phobius"/>
    </source>
</evidence>
<organism evidence="2">
    <name type="scientific">hydrothermal vent metagenome</name>
    <dbReference type="NCBI Taxonomy" id="652676"/>
    <lineage>
        <taxon>unclassified sequences</taxon>
        <taxon>metagenomes</taxon>
        <taxon>ecological metagenomes</taxon>
    </lineage>
</organism>
<dbReference type="EMBL" id="FPHF01000001">
    <property type="protein sequence ID" value="SFV50022.1"/>
    <property type="molecule type" value="Genomic_DNA"/>
</dbReference>